<reference evidence="1 2" key="1">
    <citation type="submission" date="2020-01" db="EMBL/GenBank/DDBJ databases">
        <authorList>
            <consortium name="DOE Joint Genome Institute"/>
            <person name="Haridas S."/>
            <person name="Albert R."/>
            <person name="Binder M."/>
            <person name="Bloem J."/>
            <person name="Labutti K."/>
            <person name="Salamov A."/>
            <person name="Andreopoulos B."/>
            <person name="Baker S.E."/>
            <person name="Barry K."/>
            <person name="Bills G."/>
            <person name="Bluhm B.H."/>
            <person name="Cannon C."/>
            <person name="Castanera R."/>
            <person name="Culley D.E."/>
            <person name="Daum C."/>
            <person name="Ezra D."/>
            <person name="Gonzalez J.B."/>
            <person name="Henrissat B."/>
            <person name="Kuo A."/>
            <person name="Liang C."/>
            <person name="Lipzen A."/>
            <person name="Lutzoni F."/>
            <person name="Magnuson J."/>
            <person name="Mondo S."/>
            <person name="Nolan M."/>
            <person name="Ohm R."/>
            <person name="Pangilinan J."/>
            <person name="Park H.-J.H."/>
            <person name="Ramirez L."/>
            <person name="Alfaro M."/>
            <person name="Sun H."/>
            <person name="Tritt A."/>
            <person name="Yoshinaga Y."/>
            <person name="Zwiers L.-H.L."/>
            <person name="Turgeon B.G."/>
            <person name="Goodwin S.B."/>
            <person name="Spatafora J.W."/>
            <person name="Crous P.W."/>
            <person name="Grigoriev I.V."/>
        </authorList>
    </citation>
    <scope>NUCLEOTIDE SEQUENCE [LARGE SCALE GENOMIC DNA]</scope>
    <source>
        <strain evidence="1 2">CBS 611.86</strain>
    </source>
</reference>
<gene>
    <name evidence="1" type="ORF">BDV95DRAFT_522350</name>
</gene>
<dbReference type="AlphaFoldDB" id="A0A7C8M7B3"/>
<evidence type="ECO:0008006" key="3">
    <source>
        <dbReference type="Google" id="ProtNLM"/>
    </source>
</evidence>
<protein>
    <recommendedName>
        <fullName evidence="3">RanBP2-type domain-containing protein</fullName>
    </recommendedName>
</protein>
<dbReference type="Proteomes" id="UP000481861">
    <property type="component" value="Unassembled WGS sequence"/>
</dbReference>
<proteinExistence type="predicted"/>
<dbReference type="EMBL" id="JAADJZ010000013">
    <property type="protein sequence ID" value="KAF2870659.1"/>
    <property type="molecule type" value="Genomic_DNA"/>
</dbReference>
<comment type="caution">
    <text evidence="1">The sequence shown here is derived from an EMBL/GenBank/DDBJ whole genome shotgun (WGS) entry which is preliminary data.</text>
</comment>
<sequence>MAAPAKCTHKFNMIKSDTTLIQWNCQSCHSGPHSFIYECQHCKLKTCSPCTAKQ</sequence>
<dbReference type="OrthoDB" id="4596934at2759"/>
<accession>A0A7C8M7B3</accession>
<evidence type="ECO:0000313" key="2">
    <source>
        <dbReference type="Proteomes" id="UP000481861"/>
    </source>
</evidence>
<evidence type="ECO:0000313" key="1">
    <source>
        <dbReference type="EMBL" id="KAF2870659.1"/>
    </source>
</evidence>
<organism evidence="1 2">
    <name type="scientific">Massariosphaeria phaeospora</name>
    <dbReference type="NCBI Taxonomy" id="100035"/>
    <lineage>
        <taxon>Eukaryota</taxon>
        <taxon>Fungi</taxon>
        <taxon>Dikarya</taxon>
        <taxon>Ascomycota</taxon>
        <taxon>Pezizomycotina</taxon>
        <taxon>Dothideomycetes</taxon>
        <taxon>Pleosporomycetidae</taxon>
        <taxon>Pleosporales</taxon>
        <taxon>Pleosporales incertae sedis</taxon>
        <taxon>Massariosphaeria</taxon>
    </lineage>
</organism>
<keyword evidence="2" id="KW-1185">Reference proteome</keyword>
<name>A0A7C8M7B3_9PLEO</name>